<proteinExistence type="predicted"/>
<dbReference type="EMBL" id="JACCBN010000001">
    <property type="protein sequence ID" value="NYD35153.1"/>
    <property type="molecule type" value="Genomic_DNA"/>
</dbReference>
<keyword evidence="1" id="KW-1133">Transmembrane helix</keyword>
<comment type="caution">
    <text evidence="2">The sequence shown here is derived from an EMBL/GenBank/DDBJ whole genome shotgun (WGS) entry which is preliminary data.</text>
</comment>
<gene>
    <name evidence="2" type="ORF">BJ983_001255</name>
</gene>
<reference evidence="2 3" key="1">
    <citation type="submission" date="2020-07" db="EMBL/GenBank/DDBJ databases">
        <title>Sequencing the genomes of 1000 actinobacteria strains.</title>
        <authorList>
            <person name="Klenk H.-P."/>
        </authorList>
    </citation>
    <scope>NUCLEOTIDE SEQUENCE [LARGE SCALE GENOMIC DNA]</scope>
    <source>
        <strain evidence="2 3">DSM 45772</strain>
    </source>
</reference>
<feature type="transmembrane region" description="Helical" evidence="1">
    <location>
        <begin position="195"/>
        <end position="211"/>
    </location>
</feature>
<evidence type="ECO:0000256" key="1">
    <source>
        <dbReference type="SAM" id="Phobius"/>
    </source>
</evidence>
<evidence type="ECO:0000313" key="3">
    <source>
        <dbReference type="Proteomes" id="UP000535890"/>
    </source>
</evidence>
<keyword evidence="3" id="KW-1185">Reference proteome</keyword>
<name>A0A7Y9J4J9_9PSEU</name>
<feature type="transmembrane region" description="Helical" evidence="1">
    <location>
        <begin position="90"/>
        <end position="112"/>
    </location>
</feature>
<evidence type="ECO:0000313" key="2">
    <source>
        <dbReference type="EMBL" id="NYD35153.1"/>
    </source>
</evidence>
<feature type="transmembrane region" description="Helical" evidence="1">
    <location>
        <begin position="52"/>
        <end position="70"/>
    </location>
</feature>
<protein>
    <recommendedName>
        <fullName evidence="4">ABC-2 type transport system permease protein</fullName>
    </recommendedName>
</protein>
<dbReference type="Proteomes" id="UP000535890">
    <property type="component" value="Unassembled WGS sequence"/>
</dbReference>
<feature type="transmembrane region" description="Helical" evidence="1">
    <location>
        <begin position="20"/>
        <end position="40"/>
    </location>
</feature>
<dbReference type="RefSeq" id="WP_179793028.1">
    <property type="nucleotide sequence ID" value="NZ_BAABHP010000004.1"/>
</dbReference>
<feature type="transmembrane region" description="Helical" evidence="1">
    <location>
        <begin position="124"/>
        <end position="145"/>
    </location>
</feature>
<dbReference type="AlphaFoldDB" id="A0A7Y9J4J9"/>
<feature type="transmembrane region" description="Helical" evidence="1">
    <location>
        <begin position="157"/>
        <end position="175"/>
    </location>
</feature>
<keyword evidence="1" id="KW-0472">Membrane</keyword>
<evidence type="ECO:0008006" key="4">
    <source>
        <dbReference type="Google" id="ProtNLM"/>
    </source>
</evidence>
<accession>A0A7Y9J4J9</accession>
<keyword evidence="1" id="KW-0812">Transmembrane</keyword>
<sequence>MTTTDLRRIRALVVLRLAEVLAAQRPLVPAVLFVVLVLVLTVNDPSSAPGPWPVTVPVLSAASTWLTLAATNTGEDRTVATAAAGGPGRWAVAAIGAALLLELPPVVVGALLPALLHPAGYPPAVIGGAVVAHLTAAMAGTAIGLGCSRPVVDRPGLAAALAFVVVVVAATVPWLPPVGTAVRAVGEGTPSVADPVVAAALLGVVSVGWWARSRRG</sequence>
<organism evidence="2 3">
    <name type="scientific">Actinomycetospora corticicola</name>
    <dbReference type="NCBI Taxonomy" id="663602"/>
    <lineage>
        <taxon>Bacteria</taxon>
        <taxon>Bacillati</taxon>
        <taxon>Actinomycetota</taxon>
        <taxon>Actinomycetes</taxon>
        <taxon>Pseudonocardiales</taxon>
        <taxon>Pseudonocardiaceae</taxon>
        <taxon>Actinomycetospora</taxon>
    </lineage>
</organism>